<dbReference type="AlphaFoldDB" id="K2PID9"/>
<name>K2PID9_9HYPH</name>
<dbReference type="EMBL" id="AMSI01000014">
    <property type="protein sequence ID" value="EKF40927.1"/>
    <property type="molecule type" value="Genomic_DNA"/>
</dbReference>
<keyword evidence="2" id="KW-1185">Reference proteome</keyword>
<gene>
    <name evidence="1" type="ORF">NA8A_18587</name>
</gene>
<dbReference type="OrthoDB" id="9806245at2"/>
<dbReference type="eggNOG" id="ENOG502ZKNS">
    <property type="taxonomic scope" value="Bacteria"/>
</dbReference>
<evidence type="ECO:0000313" key="2">
    <source>
        <dbReference type="Proteomes" id="UP000007374"/>
    </source>
</evidence>
<proteinExistence type="predicted"/>
<dbReference type="RefSeq" id="WP_009451926.1">
    <property type="nucleotide sequence ID" value="NZ_AMSI01000014.1"/>
</dbReference>
<dbReference type="PATRIC" id="fig|1231190.3.peg.3843"/>
<dbReference type="STRING" id="721133.SAMN05216176_102573"/>
<reference evidence="1 2" key="1">
    <citation type="journal article" date="2012" name="J. Bacteriol.">
        <title>Genome Sequence of Nitratireductor indicus Type Strain C115.</title>
        <authorList>
            <person name="Lai Q."/>
            <person name="Li G."/>
            <person name="Yu Z."/>
            <person name="Shao Z."/>
        </authorList>
    </citation>
    <scope>NUCLEOTIDE SEQUENCE [LARGE SCALE GENOMIC DNA]</scope>
    <source>
        <strain evidence="1 2">C115</strain>
    </source>
</reference>
<protein>
    <submittedName>
        <fullName evidence="1">Uncharacterized protein</fullName>
    </submittedName>
</protein>
<evidence type="ECO:0000313" key="1">
    <source>
        <dbReference type="EMBL" id="EKF40927.1"/>
    </source>
</evidence>
<organism evidence="1 2">
    <name type="scientific">Nitratireductor indicus C115</name>
    <dbReference type="NCBI Taxonomy" id="1231190"/>
    <lineage>
        <taxon>Bacteria</taxon>
        <taxon>Pseudomonadati</taxon>
        <taxon>Pseudomonadota</taxon>
        <taxon>Alphaproteobacteria</taxon>
        <taxon>Hyphomicrobiales</taxon>
        <taxon>Phyllobacteriaceae</taxon>
        <taxon>Nitratireductor</taxon>
    </lineage>
</organism>
<dbReference type="Proteomes" id="UP000007374">
    <property type="component" value="Unassembled WGS sequence"/>
</dbReference>
<comment type="caution">
    <text evidence="1">The sequence shown here is derived from an EMBL/GenBank/DDBJ whole genome shotgun (WGS) entry which is preliminary data.</text>
</comment>
<sequence length="72" mass="7949">MPDGAGAEPGWERIASAPFDADIELAVINEDGEAMLAFPCRRMPDGWVNAVTGEAVEIHPTHWRVWETSSQR</sequence>
<accession>K2PID9</accession>